<dbReference type="AlphaFoldDB" id="A0A7S8IUN9"/>
<accession>A0A7S8IUN9</accession>
<dbReference type="InterPro" id="IPR003538">
    <property type="entry name" value="TonB"/>
</dbReference>
<dbReference type="GO" id="GO:0030288">
    <property type="term" value="C:outer membrane-bounded periplasmic space"/>
    <property type="evidence" value="ECO:0007669"/>
    <property type="project" value="InterPro"/>
</dbReference>
<dbReference type="PANTHER" id="PTHR33446:SF2">
    <property type="entry name" value="PROTEIN TONB"/>
    <property type="match status" value="1"/>
</dbReference>
<gene>
    <name evidence="13" type="ORF">IRL76_12205</name>
</gene>
<feature type="compositionally biased region" description="Acidic residues" evidence="11">
    <location>
        <begin position="50"/>
        <end position="64"/>
    </location>
</feature>
<evidence type="ECO:0000256" key="7">
    <source>
        <dbReference type="ARBA" id="ARBA00022927"/>
    </source>
</evidence>
<evidence type="ECO:0000256" key="4">
    <source>
        <dbReference type="ARBA" id="ARBA00022475"/>
    </source>
</evidence>
<keyword evidence="5 10" id="KW-0997">Cell inner membrane</keyword>
<proteinExistence type="inferred from homology"/>
<name>A0A7S8IUN9_9SPHN</name>
<keyword evidence="7 10" id="KW-0653">Protein transport</keyword>
<feature type="domain" description="TonB C-terminal" evidence="12">
    <location>
        <begin position="128"/>
        <end position="220"/>
    </location>
</feature>
<feature type="compositionally biased region" description="Pro residues" evidence="11">
    <location>
        <begin position="65"/>
        <end position="102"/>
    </location>
</feature>
<dbReference type="InterPro" id="IPR037682">
    <property type="entry name" value="TonB_C"/>
</dbReference>
<dbReference type="InterPro" id="IPR051045">
    <property type="entry name" value="TonB-dependent_transducer"/>
</dbReference>
<keyword evidence="6 10" id="KW-0812">Transmembrane</keyword>
<organism evidence="13 14">
    <name type="scientific">Qipengyuania soli</name>
    <dbReference type="NCBI Taxonomy" id="2782568"/>
    <lineage>
        <taxon>Bacteria</taxon>
        <taxon>Pseudomonadati</taxon>
        <taxon>Pseudomonadota</taxon>
        <taxon>Alphaproteobacteria</taxon>
        <taxon>Sphingomonadales</taxon>
        <taxon>Erythrobacteraceae</taxon>
        <taxon>Qipengyuania</taxon>
    </lineage>
</organism>
<dbReference type="SUPFAM" id="SSF74653">
    <property type="entry name" value="TolA/TonB C-terminal domain"/>
    <property type="match status" value="1"/>
</dbReference>
<evidence type="ECO:0000259" key="12">
    <source>
        <dbReference type="PROSITE" id="PS52015"/>
    </source>
</evidence>
<evidence type="ECO:0000313" key="13">
    <source>
        <dbReference type="EMBL" id="QPC98595.1"/>
    </source>
</evidence>
<keyword evidence="4 10" id="KW-1003">Cell membrane</keyword>
<comment type="similarity">
    <text evidence="2 10">Belongs to the TonB family.</text>
</comment>
<dbReference type="PROSITE" id="PS52015">
    <property type="entry name" value="TONB_CTD"/>
    <property type="match status" value="1"/>
</dbReference>
<evidence type="ECO:0000256" key="3">
    <source>
        <dbReference type="ARBA" id="ARBA00022448"/>
    </source>
</evidence>
<feature type="compositionally biased region" description="Pro residues" evidence="11">
    <location>
        <begin position="109"/>
        <end position="120"/>
    </location>
</feature>
<dbReference type="PANTHER" id="PTHR33446">
    <property type="entry name" value="PROTEIN TONB-RELATED"/>
    <property type="match status" value="1"/>
</dbReference>
<dbReference type="Proteomes" id="UP000594459">
    <property type="component" value="Chromosome"/>
</dbReference>
<comment type="function">
    <text evidence="10">Interacts with outer membrane receptor proteins that carry out high-affinity binding and energy dependent uptake into the periplasmic space of specific substrates. It could act to transduce energy from the cytoplasmic membrane to specific energy-requiring processes in the outer membrane, resulting in the release into the periplasm of ligands bound by these outer membrane proteins.</text>
</comment>
<dbReference type="PRINTS" id="PR01374">
    <property type="entry name" value="TONBPROTEIN"/>
</dbReference>
<evidence type="ECO:0000256" key="6">
    <source>
        <dbReference type="ARBA" id="ARBA00022692"/>
    </source>
</evidence>
<comment type="subcellular location">
    <subcellularLocation>
        <location evidence="1 10">Cell inner membrane</location>
        <topology evidence="1 10">Single-pass membrane protein</topology>
        <orientation evidence="1 10">Periplasmic side</orientation>
    </subcellularLocation>
</comment>
<dbReference type="EMBL" id="CP064654">
    <property type="protein sequence ID" value="QPC98595.1"/>
    <property type="molecule type" value="Genomic_DNA"/>
</dbReference>
<sequence>MAYADQQMSGNRVVAIIIVALIHIALGYALITGLAYEAATKMIERVTTIDIEEPPPPEPEDEPPPPEPDNAPPPPVAPPPPINIAPAPPPIRTQTTIPPPAPVAVRIPAPAPPAPPPPPAVDKARGATPKGQAGWARRIQQNYPRKAEREGTEGSVGVSVVVTPDGRVGSCTVTRSSGSSDLDSAACDGMTRYARFNPALDSAGNGIPDQYSTTIVYQLN</sequence>
<evidence type="ECO:0000313" key="14">
    <source>
        <dbReference type="Proteomes" id="UP000594459"/>
    </source>
</evidence>
<evidence type="ECO:0000256" key="2">
    <source>
        <dbReference type="ARBA" id="ARBA00006555"/>
    </source>
</evidence>
<protein>
    <recommendedName>
        <fullName evidence="10">Protein TonB</fullName>
    </recommendedName>
</protein>
<dbReference type="GO" id="GO:0055085">
    <property type="term" value="P:transmembrane transport"/>
    <property type="evidence" value="ECO:0007669"/>
    <property type="project" value="InterPro"/>
</dbReference>
<evidence type="ECO:0000256" key="1">
    <source>
        <dbReference type="ARBA" id="ARBA00004383"/>
    </source>
</evidence>
<keyword evidence="3 10" id="KW-0813">Transport</keyword>
<dbReference type="GO" id="GO:0098797">
    <property type="term" value="C:plasma membrane protein complex"/>
    <property type="evidence" value="ECO:0007669"/>
    <property type="project" value="TreeGrafter"/>
</dbReference>
<dbReference type="NCBIfam" id="TIGR01352">
    <property type="entry name" value="tonB_Cterm"/>
    <property type="match status" value="1"/>
</dbReference>
<evidence type="ECO:0000256" key="9">
    <source>
        <dbReference type="ARBA" id="ARBA00023136"/>
    </source>
</evidence>
<dbReference type="GO" id="GO:0015891">
    <property type="term" value="P:siderophore transport"/>
    <property type="evidence" value="ECO:0007669"/>
    <property type="project" value="InterPro"/>
</dbReference>
<dbReference type="GO" id="GO:0015031">
    <property type="term" value="P:protein transport"/>
    <property type="evidence" value="ECO:0007669"/>
    <property type="project" value="UniProtKB-UniRule"/>
</dbReference>
<feature type="region of interest" description="Disordered" evidence="11">
    <location>
        <begin position="50"/>
        <end position="136"/>
    </location>
</feature>
<dbReference type="GO" id="GO:0031992">
    <property type="term" value="F:energy transducer activity"/>
    <property type="evidence" value="ECO:0007669"/>
    <property type="project" value="InterPro"/>
</dbReference>
<dbReference type="KEGG" id="qso:IRL76_12205"/>
<evidence type="ECO:0000256" key="11">
    <source>
        <dbReference type="SAM" id="MobiDB-lite"/>
    </source>
</evidence>
<dbReference type="Gene3D" id="3.30.1150.10">
    <property type="match status" value="1"/>
</dbReference>
<evidence type="ECO:0000256" key="10">
    <source>
        <dbReference type="RuleBase" id="RU362123"/>
    </source>
</evidence>
<keyword evidence="8 10" id="KW-1133">Transmembrane helix</keyword>
<keyword evidence="10" id="KW-0735">Signal-anchor</keyword>
<feature type="transmembrane region" description="Helical" evidence="10">
    <location>
        <begin position="12"/>
        <end position="36"/>
    </location>
</feature>
<dbReference type="Pfam" id="PF03544">
    <property type="entry name" value="TonB_C"/>
    <property type="match status" value="1"/>
</dbReference>
<dbReference type="InterPro" id="IPR006260">
    <property type="entry name" value="TonB/TolA_C"/>
</dbReference>
<reference evidence="13 14" key="1">
    <citation type="submission" date="2020-11" db="EMBL/GenBank/DDBJ databases">
        <title>The genome sequence of Erythrobacter sp. 6D36.</title>
        <authorList>
            <person name="Liu Y."/>
        </authorList>
    </citation>
    <scope>NUCLEOTIDE SEQUENCE [LARGE SCALE GENOMIC DNA]</scope>
    <source>
        <strain evidence="13 14">6D36</strain>
    </source>
</reference>
<keyword evidence="9 10" id="KW-0472">Membrane</keyword>
<keyword evidence="14" id="KW-1185">Reference proteome</keyword>
<evidence type="ECO:0000256" key="8">
    <source>
        <dbReference type="ARBA" id="ARBA00022989"/>
    </source>
</evidence>
<evidence type="ECO:0000256" key="5">
    <source>
        <dbReference type="ARBA" id="ARBA00022519"/>
    </source>
</evidence>